<comment type="caution">
    <text evidence="5">The sequence shown here is derived from an EMBL/GenBank/DDBJ whole genome shotgun (WGS) entry which is preliminary data.</text>
</comment>
<dbReference type="Proteomes" id="UP001408356">
    <property type="component" value="Unassembled WGS sequence"/>
</dbReference>
<dbReference type="PANTHER" id="PTHR11552">
    <property type="entry name" value="GLUCOSE-METHANOL-CHOLINE GMC OXIDOREDUCTASE"/>
    <property type="match status" value="1"/>
</dbReference>
<dbReference type="Gene3D" id="3.50.50.60">
    <property type="entry name" value="FAD/NAD(P)-binding domain"/>
    <property type="match status" value="1"/>
</dbReference>
<gene>
    <name evidence="5" type="ORF">SUNI508_04806</name>
</gene>
<dbReference type="Gene3D" id="3.30.560.10">
    <property type="entry name" value="Glucose Oxidase, domain 3"/>
    <property type="match status" value="1"/>
</dbReference>
<evidence type="ECO:0000313" key="6">
    <source>
        <dbReference type="Proteomes" id="UP001408356"/>
    </source>
</evidence>
<dbReference type="InterPro" id="IPR012132">
    <property type="entry name" value="GMC_OxRdtase"/>
</dbReference>
<evidence type="ECO:0000256" key="2">
    <source>
        <dbReference type="ARBA" id="ARBA00023180"/>
    </source>
</evidence>
<proteinExistence type="inferred from homology"/>
<dbReference type="EMBL" id="JARVKF010000113">
    <property type="protein sequence ID" value="KAK9422450.1"/>
    <property type="molecule type" value="Genomic_DNA"/>
</dbReference>
<dbReference type="InterPro" id="IPR007867">
    <property type="entry name" value="GMC_OxRtase_C"/>
</dbReference>
<dbReference type="InterPro" id="IPR000172">
    <property type="entry name" value="GMC_OxRdtase_N"/>
</dbReference>
<keyword evidence="2" id="KW-0325">Glycoprotein</keyword>
<organism evidence="5 6">
    <name type="scientific">Seiridium unicorne</name>
    <dbReference type="NCBI Taxonomy" id="138068"/>
    <lineage>
        <taxon>Eukaryota</taxon>
        <taxon>Fungi</taxon>
        <taxon>Dikarya</taxon>
        <taxon>Ascomycota</taxon>
        <taxon>Pezizomycotina</taxon>
        <taxon>Sordariomycetes</taxon>
        <taxon>Xylariomycetidae</taxon>
        <taxon>Amphisphaeriales</taxon>
        <taxon>Sporocadaceae</taxon>
        <taxon>Seiridium</taxon>
    </lineage>
</organism>
<dbReference type="SUPFAM" id="SSF51905">
    <property type="entry name" value="FAD/NAD(P)-binding domain"/>
    <property type="match status" value="1"/>
</dbReference>
<evidence type="ECO:0000259" key="4">
    <source>
        <dbReference type="Pfam" id="PF05199"/>
    </source>
</evidence>
<comment type="similarity">
    <text evidence="1">Belongs to the GMC oxidoreductase family.</text>
</comment>
<sequence length="615" mass="66807">MFVKRILEAVSAASLVISAFSQNLLGSNFGIPGDNVTYDYIVVGGGNAGLTIASRLIEQKVGTVAVIEAGSFYEINNGNLSQVPATDGAFSGKGRDDWQPLIDWGYFTTPQPGFLNQSIHYARGKTFGGCSARNYMVHHRGTKGMHRQWADQLGDDSFEWNKFLPWYEKSVNFTAPDMNLRFANSTPNYDRAVVGNGKGPVSLTWSHYAQAFGTWAVEGLKQIDLPVIQGMLSGKLIGQSYVNFNLNAEKMTRESSETSFLQSTLGNPQYFLHPQTMAKRITFDGRKKATGVIVETEGLEYVLSARKEIVLTAGVIGSPQLLMVSGVGPGDTLQSLDIPVVAARPGVGQNMQDHLFFGISYRVNAPTISALQDPKFAAEQQRLYVEEAAGMYTSPVTDVLGFEKIPQRLRASWSNSTLGKLNAVPDDWPEVEYLAISSFLGPQVDSRHSDPNDGFNYATMAVAVVAPQSRGDLTITSANTHDAPLINPGYLTSQADVDVAIAGFKRVREFYATKAMQSFVIGDEYFPGANVTTDKQIEQFIRGQSNTIWHAVSTCTMGKVDDPKAVVDTKGRVIGVKGLRVADAAAFPSINPGHPMAIVYALAEKIACDIAGNCY</sequence>
<dbReference type="SUPFAM" id="SSF54373">
    <property type="entry name" value="FAD-linked reductases, C-terminal domain"/>
    <property type="match status" value="1"/>
</dbReference>
<dbReference type="InterPro" id="IPR036188">
    <property type="entry name" value="FAD/NAD-bd_sf"/>
</dbReference>
<evidence type="ECO:0000313" key="5">
    <source>
        <dbReference type="EMBL" id="KAK9422450.1"/>
    </source>
</evidence>
<dbReference type="PIRSF" id="PIRSF000137">
    <property type="entry name" value="Alcohol_oxidase"/>
    <property type="match status" value="1"/>
</dbReference>
<evidence type="ECO:0000256" key="1">
    <source>
        <dbReference type="ARBA" id="ARBA00010790"/>
    </source>
</evidence>
<dbReference type="Pfam" id="PF00732">
    <property type="entry name" value="GMC_oxred_N"/>
    <property type="match status" value="1"/>
</dbReference>
<dbReference type="Pfam" id="PF05199">
    <property type="entry name" value="GMC_oxred_C"/>
    <property type="match status" value="1"/>
</dbReference>
<dbReference type="PANTHER" id="PTHR11552:SF138">
    <property type="entry name" value="DEHYDROGENASE PKFF-RELATED"/>
    <property type="match status" value="1"/>
</dbReference>
<feature type="domain" description="Glucose-methanol-choline oxidoreductase C-terminal" evidence="4">
    <location>
        <begin position="467"/>
        <end position="603"/>
    </location>
</feature>
<accession>A0ABR2V6C2</accession>
<protein>
    <submittedName>
        <fullName evidence="5">Gmc oxidoreductase protein</fullName>
    </submittedName>
</protein>
<feature type="domain" description="Glucose-methanol-choline oxidoreductase N-terminal" evidence="3">
    <location>
        <begin position="38"/>
        <end position="355"/>
    </location>
</feature>
<name>A0ABR2V6C2_9PEZI</name>
<keyword evidence="6" id="KW-1185">Reference proteome</keyword>
<evidence type="ECO:0000259" key="3">
    <source>
        <dbReference type="Pfam" id="PF00732"/>
    </source>
</evidence>
<reference evidence="5 6" key="1">
    <citation type="journal article" date="2024" name="J. Plant Pathol.">
        <title>Sequence and assembly of the genome of Seiridium unicorne, isolate CBS 538.82, causal agent of cypress canker disease.</title>
        <authorList>
            <person name="Scali E."/>
            <person name="Rocca G.D."/>
            <person name="Danti R."/>
            <person name="Garbelotto M."/>
            <person name="Barberini S."/>
            <person name="Baroncelli R."/>
            <person name="Emiliani G."/>
        </authorList>
    </citation>
    <scope>NUCLEOTIDE SEQUENCE [LARGE SCALE GENOMIC DNA]</scope>
    <source>
        <strain evidence="5 6">BM-138-508</strain>
    </source>
</reference>